<dbReference type="GO" id="GO:0006352">
    <property type="term" value="P:DNA-templated transcription initiation"/>
    <property type="evidence" value="ECO:0007669"/>
    <property type="project" value="InterPro"/>
</dbReference>
<feature type="domain" description="RNA polymerase sigma factor 70 region 4 type 2" evidence="8">
    <location>
        <begin position="123"/>
        <end position="163"/>
    </location>
</feature>
<reference evidence="9 10" key="1">
    <citation type="submission" date="2018-03" db="EMBL/GenBank/DDBJ databases">
        <title>Genomic Encyclopedia of Archaeal and Bacterial Type Strains, Phase II (KMG-II): from individual species to whole genera.</title>
        <authorList>
            <person name="Goeker M."/>
        </authorList>
    </citation>
    <scope>NUCLEOTIDE SEQUENCE [LARGE SCALE GENOMIC DNA]</scope>
    <source>
        <strain evidence="9 10">DSM 45211</strain>
    </source>
</reference>
<dbReference type="Pfam" id="PF04542">
    <property type="entry name" value="Sigma70_r2"/>
    <property type="match status" value="1"/>
</dbReference>
<dbReference type="InterPro" id="IPR013249">
    <property type="entry name" value="RNA_pol_sigma70_r4_t2"/>
</dbReference>
<dbReference type="SUPFAM" id="SSF88946">
    <property type="entry name" value="Sigma2 domain of RNA polymerase sigma factors"/>
    <property type="match status" value="1"/>
</dbReference>
<dbReference type="EMBL" id="PYGE01000010">
    <property type="protein sequence ID" value="PSL02355.1"/>
    <property type="molecule type" value="Genomic_DNA"/>
</dbReference>
<dbReference type="NCBIfam" id="TIGR02937">
    <property type="entry name" value="sigma70-ECF"/>
    <property type="match status" value="1"/>
</dbReference>
<accession>A0A2P8DYR5</accession>
<gene>
    <name evidence="9" type="ORF">CLV30_1108</name>
</gene>
<feature type="compositionally biased region" description="Basic and acidic residues" evidence="6">
    <location>
        <begin position="197"/>
        <end position="211"/>
    </location>
</feature>
<dbReference type="InterPro" id="IPR013324">
    <property type="entry name" value="RNA_pol_sigma_r3/r4-like"/>
</dbReference>
<evidence type="ECO:0000256" key="1">
    <source>
        <dbReference type="ARBA" id="ARBA00010641"/>
    </source>
</evidence>
<dbReference type="InterPro" id="IPR014284">
    <property type="entry name" value="RNA_pol_sigma-70_dom"/>
</dbReference>
<comment type="caution">
    <text evidence="9">The sequence shown here is derived from an EMBL/GenBank/DDBJ whole genome shotgun (WGS) entry which is preliminary data.</text>
</comment>
<evidence type="ECO:0000313" key="10">
    <source>
        <dbReference type="Proteomes" id="UP000243528"/>
    </source>
</evidence>
<dbReference type="OrthoDB" id="265863at2"/>
<dbReference type="GO" id="GO:0016987">
    <property type="term" value="F:sigma factor activity"/>
    <property type="evidence" value="ECO:0007669"/>
    <property type="project" value="UniProtKB-KW"/>
</dbReference>
<protein>
    <submittedName>
        <fullName evidence="9">RNA polymerase sigma factor (Sigma-70 family)</fullName>
    </submittedName>
</protein>
<evidence type="ECO:0000256" key="2">
    <source>
        <dbReference type="ARBA" id="ARBA00023015"/>
    </source>
</evidence>
<keyword evidence="10" id="KW-1185">Reference proteome</keyword>
<sequence>METFTTTDDLVKACLNDDEHAWRALVGRFGPMVWSIARAHRLNAADSDEVSQATWVRLWRNLGGLREPARLAEWLSMIARRESLRLLQAPHRRTEARPSEELARVADDTESVEGYVLSEDRAQQLSRAVRELPPRCQQMVALLIENRNYAEIAAALDISSDSVGPIRNRCLARLRALLNEDDGAAAGPGCCGSARAAGRDRARSAERDRAD</sequence>
<dbReference type="RefSeq" id="WP_106537897.1">
    <property type="nucleotide sequence ID" value="NZ_PYGE01000010.1"/>
</dbReference>
<dbReference type="GO" id="GO:0003677">
    <property type="term" value="F:DNA binding"/>
    <property type="evidence" value="ECO:0007669"/>
    <property type="project" value="UniProtKB-KW"/>
</dbReference>
<dbReference type="Gene3D" id="1.10.1740.10">
    <property type="match status" value="1"/>
</dbReference>
<dbReference type="InterPro" id="IPR007627">
    <property type="entry name" value="RNA_pol_sigma70_r2"/>
</dbReference>
<dbReference type="Pfam" id="PF08281">
    <property type="entry name" value="Sigma70_r4_2"/>
    <property type="match status" value="1"/>
</dbReference>
<dbReference type="SUPFAM" id="SSF88659">
    <property type="entry name" value="Sigma3 and sigma4 domains of RNA polymerase sigma factors"/>
    <property type="match status" value="1"/>
</dbReference>
<evidence type="ECO:0000256" key="4">
    <source>
        <dbReference type="ARBA" id="ARBA00023125"/>
    </source>
</evidence>
<organism evidence="9 10">
    <name type="scientific">Haloactinopolyspora alba</name>
    <dbReference type="NCBI Taxonomy" id="648780"/>
    <lineage>
        <taxon>Bacteria</taxon>
        <taxon>Bacillati</taxon>
        <taxon>Actinomycetota</taxon>
        <taxon>Actinomycetes</taxon>
        <taxon>Jiangellales</taxon>
        <taxon>Jiangellaceae</taxon>
        <taxon>Haloactinopolyspora</taxon>
    </lineage>
</organism>
<evidence type="ECO:0000256" key="5">
    <source>
        <dbReference type="ARBA" id="ARBA00023163"/>
    </source>
</evidence>
<feature type="region of interest" description="Disordered" evidence="6">
    <location>
        <begin position="185"/>
        <end position="211"/>
    </location>
</feature>
<evidence type="ECO:0000313" key="9">
    <source>
        <dbReference type="EMBL" id="PSL02355.1"/>
    </source>
</evidence>
<keyword evidence="5" id="KW-0804">Transcription</keyword>
<dbReference type="InterPro" id="IPR036388">
    <property type="entry name" value="WH-like_DNA-bd_sf"/>
</dbReference>
<feature type="domain" description="RNA polymerase sigma-70 region 2" evidence="7">
    <location>
        <begin position="25"/>
        <end position="88"/>
    </location>
</feature>
<dbReference type="InterPro" id="IPR039425">
    <property type="entry name" value="RNA_pol_sigma-70-like"/>
</dbReference>
<dbReference type="PANTHER" id="PTHR43133">
    <property type="entry name" value="RNA POLYMERASE ECF-TYPE SIGMA FACTO"/>
    <property type="match status" value="1"/>
</dbReference>
<evidence type="ECO:0000256" key="3">
    <source>
        <dbReference type="ARBA" id="ARBA00023082"/>
    </source>
</evidence>
<dbReference type="Gene3D" id="1.10.10.10">
    <property type="entry name" value="Winged helix-like DNA-binding domain superfamily/Winged helix DNA-binding domain"/>
    <property type="match status" value="1"/>
</dbReference>
<keyword evidence="2" id="KW-0805">Transcription regulation</keyword>
<keyword evidence="3" id="KW-0731">Sigma factor</keyword>
<comment type="similarity">
    <text evidence="1">Belongs to the sigma-70 factor family. ECF subfamily.</text>
</comment>
<keyword evidence="4" id="KW-0238">DNA-binding</keyword>
<evidence type="ECO:0000259" key="8">
    <source>
        <dbReference type="Pfam" id="PF08281"/>
    </source>
</evidence>
<dbReference type="Proteomes" id="UP000243528">
    <property type="component" value="Unassembled WGS sequence"/>
</dbReference>
<dbReference type="AlphaFoldDB" id="A0A2P8DYR5"/>
<feature type="compositionally biased region" description="Low complexity" evidence="6">
    <location>
        <begin position="185"/>
        <end position="196"/>
    </location>
</feature>
<dbReference type="PANTHER" id="PTHR43133:SF8">
    <property type="entry name" value="RNA POLYMERASE SIGMA FACTOR HI_1459-RELATED"/>
    <property type="match status" value="1"/>
</dbReference>
<evidence type="ECO:0000259" key="7">
    <source>
        <dbReference type="Pfam" id="PF04542"/>
    </source>
</evidence>
<proteinExistence type="inferred from homology"/>
<name>A0A2P8DYR5_9ACTN</name>
<dbReference type="InterPro" id="IPR013325">
    <property type="entry name" value="RNA_pol_sigma_r2"/>
</dbReference>
<evidence type="ECO:0000256" key="6">
    <source>
        <dbReference type="SAM" id="MobiDB-lite"/>
    </source>
</evidence>